<accession>A0A9N9TCV4</accession>
<evidence type="ECO:0000313" key="2">
    <source>
        <dbReference type="Proteomes" id="UP001153709"/>
    </source>
</evidence>
<proteinExistence type="predicted"/>
<organism evidence="1 2">
    <name type="scientific">Diabrotica balteata</name>
    <name type="common">Banded cucumber beetle</name>
    <dbReference type="NCBI Taxonomy" id="107213"/>
    <lineage>
        <taxon>Eukaryota</taxon>
        <taxon>Metazoa</taxon>
        <taxon>Ecdysozoa</taxon>
        <taxon>Arthropoda</taxon>
        <taxon>Hexapoda</taxon>
        <taxon>Insecta</taxon>
        <taxon>Pterygota</taxon>
        <taxon>Neoptera</taxon>
        <taxon>Endopterygota</taxon>
        <taxon>Coleoptera</taxon>
        <taxon>Polyphaga</taxon>
        <taxon>Cucujiformia</taxon>
        <taxon>Chrysomeloidea</taxon>
        <taxon>Chrysomelidae</taxon>
        <taxon>Galerucinae</taxon>
        <taxon>Diabroticina</taxon>
        <taxon>Diabroticites</taxon>
        <taxon>Diabrotica</taxon>
    </lineage>
</organism>
<reference evidence="1" key="1">
    <citation type="submission" date="2022-01" db="EMBL/GenBank/DDBJ databases">
        <authorList>
            <person name="King R."/>
        </authorList>
    </citation>
    <scope>NUCLEOTIDE SEQUENCE</scope>
</reference>
<sequence>MQNINDENCNIEVEAMQKKVFTLLTNISEQVRESSNVKALQDCCSYLKKASLILNVEANNVSLSLPNTVKSEPTNKKIEKQLQFFFTKKKQKLKKLLSKSLNMDEKQFEEGKSDKEILDNLLKATRYDKRLLPPVRGKFKKKKRLLVVLGRVLDFIGDMKRTLSVLLLCVSIRIGGESKKYGIVARTSV</sequence>
<protein>
    <submittedName>
        <fullName evidence="1">Uncharacterized protein</fullName>
    </submittedName>
</protein>
<dbReference type="EMBL" id="OU898284">
    <property type="protein sequence ID" value="CAG9841083.1"/>
    <property type="molecule type" value="Genomic_DNA"/>
</dbReference>
<dbReference type="Proteomes" id="UP001153709">
    <property type="component" value="Chromosome 9"/>
</dbReference>
<dbReference type="OrthoDB" id="6777937at2759"/>
<evidence type="ECO:0000313" key="1">
    <source>
        <dbReference type="EMBL" id="CAG9841083.1"/>
    </source>
</evidence>
<name>A0A9N9TCV4_DIABA</name>
<keyword evidence="2" id="KW-1185">Reference proteome</keyword>
<dbReference type="AlphaFoldDB" id="A0A9N9TCV4"/>
<gene>
    <name evidence="1" type="ORF">DIABBA_LOCUS13675</name>
</gene>